<keyword evidence="2 3" id="KW-0520">NAD</keyword>
<comment type="cofactor">
    <cofactor evidence="3">
        <name>Zn(2+)</name>
        <dbReference type="ChEBI" id="CHEBI:29105"/>
    </cofactor>
    <text evidence="3">Binds 1 zinc ion per subunit.</text>
</comment>
<keyword evidence="3" id="KW-0862">Zinc</keyword>
<dbReference type="AlphaFoldDB" id="A0A6F8XW53"/>
<reference evidence="7 8" key="2">
    <citation type="submission" date="2020-03" db="EMBL/GenBank/DDBJ databases">
        <authorList>
            <person name="Ichikawa N."/>
            <person name="Kimura A."/>
            <person name="Kitahashi Y."/>
            <person name="Uohara A."/>
        </authorList>
    </citation>
    <scope>NUCLEOTIDE SEQUENCE [LARGE SCALE GENOMIC DNA]</scope>
    <source>
        <strain evidence="7 8">NBRC 107702</strain>
    </source>
</reference>
<dbReference type="PANTHER" id="PTHR11085">
    <property type="entry name" value="NAD-DEPENDENT PROTEIN DEACYLASE SIRTUIN-5, MITOCHONDRIAL-RELATED"/>
    <property type="match status" value="1"/>
</dbReference>
<dbReference type="KEGG" id="pfla:Pflav_044840"/>
<comment type="subcellular location">
    <subcellularLocation>
        <location evidence="3">Cytoplasm</location>
    </subcellularLocation>
</comment>
<evidence type="ECO:0000313" key="7">
    <source>
        <dbReference type="EMBL" id="BCB78074.1"/>
    </source>
</evidence>
<feature type="active site" description="Proton acceptor" evidence="3">
    <location>
        <position position="144"/>
    </location>
</feature>
<feature type="binding site" evidence="3">
    <location>
        <begin position="242"/>
        <end position="244"/>
    </location>
    <ligand>
        <name>NAD(+)</name>
        <dbReference type="ChEBI" id="CHEBI:57540"/>
    </ligand>
</feature>
<dbReference type="EC" id="2.3.1.286" evidence="3"/>
<protein>
    <recommendedName>
        <fullName evidence="3">NAD-dependent protein deacylase</fullName>
        <ecNumber evidence="3">2.3.1.286</ecNumber>
    </recommendedName>
    <alternativeName>
        <fullName evidence="3">Regulatory protein SIR2 homolog</fullName>
    </alternativeName>
</protein>
<keyword evidence="1" id="KW-0808">Transferase</keyword>
<evidence type="ECO:0000313" key="8">
    <source>
        <dbReference type="Proteomes" id="UP000502508"/>
    </source>
</evidence>
<feature type="binding site" evidence="3">
    <location>
        <begin position="268"/>
        <end position="270"/>
    </location>
    <ligand>
        <name>NAD(+)</name>
        <dbReference type="ChEBI" id="CHEBI:57540"/>
    </ligand>
</feature>
<dbReference type="GO" id="GO:0005737">
    <property type="term" value="C:cytoplasm"/>
    <property type="evidence" value="ECO:0007669"/>
    <property type="project" value="UniProtKB-SubCell"/>
</dbReference>
<keyword evidence="3" id="KW-0479">Metal-binding</keyword>
<dbReference type="GO" id="GO:0008270">
    <property type="term" value="F:zinc ion binding"/>
    <property type="evidence" value="ECO:0007669"/>
    <property type="project" value="UniProtKB-UniRule"/>
</dbReference>
<feature type="domain" description="Deacetylase sirtuin-type" evidence="6">
    <location>
        <begin position="21"/>
        <end position="298"/>
    </location>
</feature>
<evidence type="ECO:0000256" key="5">
    <source>
        <dbReference type="SAM" id="MobiDB-lite"/>
    </source>
</evidence>
<comment type="domain">
    <text evidence="3">2 residues (Tyr-92 and Arg-95) present in a large hydrophobic pocket are probably involved in substrate specificity. They are important for desuccinylation activity, but dispensable for deacetylation activity.</text>
</comment>
<dbReference type="InterPro" id="IPR029035">
    <property type="entry name" value="DHS-like_NAD/FAD-binding_dom"/>
</dbReference>
<dbReference type="PROSITE" id="PS50305">
    <property type="entry name" value="SIRTUIN"/>
    <property type="match status" value="1"/>
</dbReference>
<dbReference type="SUPFAM" id="SSF52467">
    <property type="entry name" value="DHS-like NAD/FAD-binding domain"/>
    <property type="match status" value="1"/>
</dbReference>
<evidence type="ECO:0000256" key="1">
    <source>
        <dbReference type="ARBA" id="ARBA00022679"/>
    </source>
</evidence>
<dbReference type="GO" id="GO:0036054">
    <property type="term" value="F:protein-malonyllysine demalonylase activity"/>
    <property type="evidence" value="ECO:0007669"/>
    <property type="project" value="InterPro"/>
</dbReference>
<dbReference type="InterPro" id="IPR027546">
    <property type="entry name" value="Sirtuin_class_III"/>
</dbReference>
<comment type="caution">
    <text evidence="3 4">Lacks conserved residue(s) required for the propagation of feature annotation.</text>
</comment>
<reference evidence="7 8" key="1">
    <citation type="submission" date="2020-03" db="EMBL/GenBank/DDBJ databases">
        <title>Whole genome shotgun sequence of Phytohabitans flavus NBRC 107702.</title>
        <authorList>
            <person name="Komaki H."/>
            <person name="Tamura T."/>
        </authorList>
    </citation>
    <scope>NUCLEOTIDE SEQUENCE [LARGE SCALE GENOMIC DNA]</scope>
    <source>
        <strain evidence="7 8">NBRC 107702</strain>
    </source>
</reference>
<comment type="catalytic activity">
    <reaction evidence="3">
        <text>N(6)-succinyl-L-lysyl-[protein] + NAD(+) + H2O = 2''-O-succinyl-ADP-D-ribose + nicotinamide + L-lysyl-[protein]</text>
        <dbReference type="Rhea" id="RHEA:47668"/>
        <dbReference type="Rhea" id="RHEA-COMP:9752"/>
        <dbReference type="Rhea" id="RHEA-COMP:11877"/>
        <dbReference type="ChEBI" id="CHEBI:15377"/>
        <dbReference type="ChEBI" id="CHEBI:17154"/>
        <dbReference type="ChEBI" id="CHEBI:29969"/>
        <dbReference type="ChEBI" id="CHEBI:57540"/>
        <dbReference type="ChEBI" id="CHEBI:87830"/>
        <dbReference type="ChEBI" id="CHEBI:87832"/>
    </reaction>
</comment>
<dbReference type="RefSeq" id="WP_269474524.1">
    <property type="nucleotide sequence ID" value="NZ_AP022870.1"/>
</dbReference>
<keyword evidence="8" id="KW-1185">Reference proteome</keyword>
<dbReference type="InterPro" id="IPR026591">
    <property type="entry name" value="Sirtuin_cat_small_dom_sf"/>
</dbReference>
<feature type="region of interest" description="Disordered" evidence="5">
    <location>
        <begin position="1"/>
        <end position="33"/>
    </location>
</feature>
<name>A0A6F8XW53_9ACTN</name>
<dbReference type="Pfam" id="PF02146">
    <property type="entry name" value="SIR2"/>
    <property type="match status" value="1"/>
</dbReference>
<comment type="catalytic activity">
    <reaction evidence="3">
        <text>N(6)-acetyl-L-lysyl-[protein] + NAD(+) + H2O = 2''-O-acetyl-ADP-D-ribose + nicotinamide + L-lysyl-[protein]</text>
        <dbReference type="Rhea" id="RHEA:43636"/>
        <dbReference type="Rhea" id="RHEA-COMP:9752"/>
        <dbReference type="Rhea" id="RHEA-COMP:10731"/>
        <dbReference type="ChEBI" id="CHEBI:15377"/>
        <dbReference type="ChEBI" id="CHEBI:17154"/>
        <dbReference type="ChEBI" id="CHEBI:29969"/>
        <dbReference type="ChEBI" id="CHEBI:57540"/>
        <dbReference type="ChEBI" id="CHEBI:61930"/>
        <dbReference type="ChEBI" id="CHEBI:83767"/>
        <dbReference type="EC" id="2.3.1.286"/>
    </reaction>
</comment>
<dbReference type="HAMAP" id="MF_01121">
    <property type="entry name" value="Sirtuin_ClassIII"/>
    <property type="match status" value="1"/>
</dbReference>
<dbReference type="PANTHER" id="PTHR11085:SF10">
    <property type="entry name" value="NAD-DEPENDENT PROTEIN DEACYLASE SIRTUIN-5, MITOCHONDRIAL-RELATED"/>
    <property type="match status" value="1"/>
</dbReference>
<feature type="binding site" evidence="3">
    <location>
        <position position="202"/>
    </location>
    <ligand>
        <name>Zn(2+)</name>
        <dbReference type="ChEBI" id="CHEBI:29105"/>
    </ligand>
</feature>
<dbReference type="InterPro" id="IPR026590">
    <property type="entry name" value="Ssirtuin_cat_dom"/>
</dbReference>
<dbReference type="GO" id="GO:0070403">
    <property type="term" value="F:NAD+ binding"/>
    <property type="evidence" value="ECO:0007669"/>
    <property type="project" value="UniProtKB-UniRule"/>
</dbReference>
<evidence type="ECO:0000256" key="3">
    <source>
        <dbReference type="HAMAP-Rule" id="MF_01121"/>
    </source>
</evidence>
<comment type="function">
    <text evidence="3">NAD-dependent lysine deacetylase and desuccinylase that specifically removes acetyl and succinyl groups on target proteins. Modulates the activities of several proteins which are inactive in their acylated form.</text>
</comment>
<evidence type="ECO:0000259" key="6">
    <source>
        <dbReference type="PROSITE" id="PS50305"/>
    </source>
</evidence>
<feature type="binding site" evidence="3">
    <location>
        <position position="95"/>
    </location>
    <ligand>
        <name>substrate</name>
    </ligand>
</feature>
<evidence type="ECO:0000256" key="2">
    <source>
        <dbReference type="ARBA" id="ARBA00023027"/>
    </source>
</evidence>
<feature type="binding site" evidence="3">
    <location>
        <position position="152"/>
    </location>
    <ligand>
        <name>Zn(2+)</name>
        <dbReference type="ChEBI" id="CHEBI:29105"/>
    </ligand>
</feature>
<organism evidence="7 8">
    <name type="scientific">Phytohabitans flavus</name>
    <dbReference type="NCBI Taxonomy" id="1076124"/>
    <lineage>
        <taxon>Bacteria</taxon>
        <taxon>Bacillati</taxon>
        <taxon>Actinomycetota</taxon>
        <taxon>Actinomycetes</taxon>
        <taxon>Micromonosporales</taxon>
        <taxon>Micromonosporaceae</taxon>
    </lineage>
</organism>
<dbReference type="GO" id="GO:0036055">
    <property type="term" value="F:protein-succinyllysine desuccinylase activity"/>
    <property type="evidence" value="ECO:0007669"/>
    <property type="project" value="UniProtKB-UniRule"/>
</dbReference>
<feature type="binding site" evidence="3">
    <location>
        <begin position="126"/>
        <end position="129"/>
    </location>
    <ligand>
        <name>NAD(+)</name>
        <dbReference type="ChEBI" id="CHEBI:57540"/>
    </ligand>
</feature>
<proteinExistence type="inferred from homology"/>
<dbReference type="InterPro" id="IPR003000">
    <property type="entry name" value="Sirtuin"/>
</dbReference>
<comment type="similarity">
    <text evidence="3">Belongs to the sirtuin family. Class III subfamily.</text>
</comment>
<sequence length="298" mass="30967">MIGQPELQGAASGGGEAGGRADEDEQGDERGAAELLAQARRVVVFTGSGISAESGVPTFRDDLSGLWARFDPQRLATPEAFHADPDLVWGWYEWRRARVRRAQPNAGHLAVAALEARAPGTVVVTQNVDDLHERAGSSAPIHLHGSLFAPRCVSDAAHPAAFPEAVHPTAIPDAAHPAAFPDAEEDAGAGPGEGGRIPPPRCERCGRLVRPGVVWFGEPLPEAALTAAFEAAATCDLLLVVGTSGVVYPAAEIPRVAARSGAVVIQINPEPTPLDRICAINLRGTAAQTLPALVGIGD</sequence>
<dbReference type="CDD" id="cd01412">
    <property type="entry name" value="SIRT5_Af1_CobB"/>
    <property type="match status" value="1"/>
</dbReference>
<dbReference type="InterPro" id="IPR050134">
    <property type="entry name" value="NAD-dep_sirtuin_deacylases"/>
</dbReference>
<accession>A0A6F8XW53</accession>
<feature type="binding site" evidence="3">
    <location>
        <position position="92"/>
    </location>
    <ligand>
        <name>substrate</name>
    </ligand>
</feature>
<dbReference type="Proteomes" id="UP000502508">
    <property type="component" value="Chromosome"/>
</dbReference>
<feature type="binding site" evidence="3">
    <location>
        <position position="286"/>
    </location>
    <ligand>
        <name>NAD(+)</name>
        <dbReference type="ChEBI" id="CHEBI:57540"/>
    </ligand>
</feature>
<evidence type="ECO:0000256" key="4">
    <source>
        <dbReference type="PROSITE-ProRule" id="PRU00236"/>
    </source>
</evidence>
<dbReference type="Gene3D" id="3.40.50.1220">
    <property type="entry name" value="TPP-binding domain"/>
    <property type="match status" value="1"/>
</dbReference>
<dbReference type="EMBL" id="AP022870">
    <property type="protein sequence ID" value="BCB78074.1"/>
    <property type="molecule type" value="Genomic_DNA"/>
</dbReference>
<dbReference type="GO" id="GO:0017136">
    <property type="term" value="F:histone deacetylase activity, NAD-dependent"/>
    <property type="evidence" value="ECO:0007669"/>
    <property type="project" value="TreeGrafter"/>
</dbReference>
<gene>
    <name evidence="7" type="primary">cobB1</name>
    <name evidence="3" type="synonym">cobB</name>
    <name evidence="7" type="ORF">Pflav_044840</name>
</gene>
<dbReference type="Gene3D" id="3.30.1600.10">
    <property type="entry name" value="SIR2/SIRT2 'Small Domain"/>
    <property type="match status" value="1"/>
</dbReference>
<keyword evidence="3" id="KW-0963">Cytoplasm</keyword>